<organism evidence="2 3">
    <name type="scientific">Gossypium darwinii</name>
    <name type="common">Darwin's cotton</name>
    <name type="synonym">Gossypium barbadense var. darwinii</name>
    <dbReference type="NCBI Taxonomy" id="34276"/>
    <lineage>
        <taxon>Eukaryota</taxon>
        <taxon>Viridiplantae</taxon>
        <taxon>Streptophyta</taxon>
        <taxon>Embryophyta</taxon>
        <taxon>Tracheophyta</taxon>
        <taxon>Spermatophyta</taxon>
        <taxon>Magnoliopsida</taxon>
        <taxon>eudicotyledons</taxon>
        <taxon>Gunneridae</taxon>
        <taxon>Pentapetalae</taxon>
        <taxon>rosids</taxon>
        <taxon>malvids</taxon>
        <taxon>Malvales</taxon>
        <taxon>Malvaceae</taxon>
        <taxon>Malvoideae</taxon>
        <taxon>Gossypium</taxon>
    </lineage>
</organism>
<reference evidence="2 3" key="1">
    <citation type="submission" date="2019-06" db="EMBL/GenBank/DDBJ databases">
        <title>WGS assembly of Gossypium darwinii.</title>
        <authorList>
            <person name="Chen Z.J."/>
            <person name="Sreedasyam A."/>
            <person name="Ando A."/>
            <person name="Song Q."/>
            <person name="De L."/>
            <person name="Hulse-Kemp A."/>
            <person name="Ding M."/>
            <person name="Ye W."/>
            <person name="Kirkbride R."/>
            <person name="Jenkins J."/>
            <person name="Plott C."/>
            <person name="Lovell J."/>
            <person name="Lin Y.-M."/>
            <person name="Vaughn R."/>
            <person name="Liu B."/>
            <person name="Li W."/>
            <person name="Simpson S."/>
            <person name="Scheffler B."/>
            <person name="Saski C."/>
            <person name="Grover C."/>
            <person name="Hu G."/>
            <person name="Conover J."/>
            <person name="Carlson J."/>
            <person name="Shu S."/>
            <person name="Boston L."/>
            <person name="Williams M."/>
            <person name="Peterson D."/>
            <person name="Mcgee K."/>
            <person name="Jones D."/>
            <person name="Wendel J."/>
            <person name="Stelly D."/>
            <person name="Grimwood J."/>
            <person name="Schmutz J."/>
        </authorList>
    </citation>
    <scope>NUCLEOTIDE SEQUENCE [LARGE SCALE GENOMIC DNA]</scope>
    <source>
        <strain evidence="2">1808015.09</strain>
    </source>
</reference>
<accession>A0A5D2D0Q6</accession>
<dbReference type="AlphaFoldDB" id="A0A5D2D0Q6"/>
<proteinExistence type="predicted"/>
<evidence type="ECO:0000313" key="3">
    <source>
        <dbReference type="Proteomes" id="UP000323506"/>
    </source>
</evidence>
<evidence type="ECO:0000256" key="1">
    <source>
        <dbReference type="SAM" id="SignalP"/>
    </source>
</evidence>
<name>A0A5D2D0Q6_GOSDA</name>
<keyword evidence="1" id="KW-0732">Signal</keyword>
<feature type="chain" id="PRO_5023119442" evidence="1">
    <location>
        <begin position="23"/>
        <end position="81"/>
    </location>
</feature>
<feature type="signal peptide" evidence="1">
    <location>
        <begin position="1"/>
        <end position="22"/>
    </location>
</feature>
<protein>
    <submittedName>
        <fullName evidence="2">Uncharacterized protein</fullName>
    </submittedName>
</protein>
<evidence type="ECO:0000313" key="2">
    <source>
        <dbReference type="EMBL" id="TYG73856.1"/>
    </source>
</evidence>
<sequence>MLSLIAIMILTMAPSIIQNSSAKVSKRVDELVKGGAMNKLKSQNFVCEVTERMCNRDKEVASLHRTTHILKRLCNVMMRRP</sequence>
<gene>
    <name evidence="2" type="ORF">ES288_D04G135400v1</name>
</gene>
<dbReference type="EMBL" id="CM017704">
    <property type="protein sequence ID" value="TYG73856.1"/>
    <property type="molecule type" value="Genomic_DNA"/>
</dbReference>
<dbReference type="Proteomes" id="UP000323506">
    <property type="component" value="Chromosome D04"/>
</dbReference>
<keyword evidence="3" id="KW-1185">Reference proteome</keyword>